<evidence type="ECO:0000256" key="6">
    <source>
        <dbReference type="ARBA" id="ARBA00022840"/>
    </source>
</evidence>
<name>A0ABT4VLV9_9HYPH</name>
<evidence type="ECO:0000256" key="3">
    <source>
        <dbReference type="ARBA" id="ARBA00022475"/>
    </source>
</evidence>
<dbReference type="PROSITE" id="PS50893">
    <property type="entry name" value="ABC_TRANSPORTER_2"/>
    <property type="match status" value="1"/>
</dbReference>
<comment type="similarity">
    <text evidence="1">Belongs to the ABC transporter superfamily.</text>
</comment>
<keyword evidence="6 10" id="KW-0067">ATP-binding</keyword>
<evidence type="ECO:0000256" key="2">
    <source>
        <dbReference type="ARBA" id="ARBA00022448"/>
    </source>
</evidence>
<dbReference type="InterPro" id="IPR050093">
    <property type="entry name" value="ABC_SmlMolc_Importer"/>
</dbReference>
<evidence type="ECO:0000256" key="1">
    <source>
        <dbReference type="ARBA" id="ARBA00005417"/>
    </source>
</evidence>
<keyword evidence="7" id="KW-1278">Translocase</keyword>
<dbReference type="InterPro" id="IPR003593">
    <property type="entry name" value="AAA+_ATPase"/>
</dbReference>
<proteinExistence type="inferred from homology"/>
<keyword evidence="5" id="KW-0547">Nucleotide-binding</keyword>
<dbReference type="GO" id="GO:0005524">
    <property type="term" value="F:ATP binding"/>
    <property type="evidence" value="ECO:0007669"/>
    <property type="project" value="UniProtKB-KW"/>
</dbReference>
<dbReference type="InterPro" id="IPR017871">
    <property type="entry name" value="ABC_transporter-like_CS"/>
</dbReference>
<dbReference type="SUPFAM" id="SSF52540">
    <property type="entry name" value="P-loop containing nucleoside triphosphate hydrolases"/>
    <property type="match status" value="1"/>
</dbReference>
<evidence type="ECO:0000256" key="5">
    <source>
        <dbReference type="ARBA" id="ARBA00022741"/>
    </source>
</evidence>
<dbReference type="Proteomes" id="UP001148313">
    <property type="component" value="Unassembled WGS sequence"/>
</dbReference>
<keyword evidence="8" id="KW-0472">Membrane</keyword>
<organism evidence="10 11">
    <name type="scientific">Hoeflea poritis</name>
    <dbReference type="NCBI Taxonomy" id="2993659"/>
    <lineage>
        <taxon>Bacteria</taxon>
        <taxon>Pseudomonadati</taxon>
        <taxon>Pseudomonadota</taxon>
        <taxon>Alphaproteobacteria</taxon>
        <taxon>Hyphomicrobiales</taxon>
        <taxon>Rhizobiaceae</taxon>
        <taxon>Hoeflea</taxon>
    </lineage>
</organism>
<dbReference type="EMBL" id="JAPJZH010000005">
    <property type="protein sequence ID" value="MDA4845698.1"/>
    <property type="molecule type" value="Genomic_DNA"/>
</dbReference>
<feature type="domain" description="ABC transporter" evidence="9">
    <location>
        <begin position="3"/>
        <end position="234"/>
    </location>
</feature>
<reference evidence="10" key="1">
    <citation type="submission" date="2022-11" db="EMBL/GenBank/DDBJ databases">
        <title>Hoeflea poritis sp. nov., isolated from scleractinian coral Porites lutea.</title>
        <authorList>
            <person name="Zhang G."/>
            <person name="Wei Q."/>
            <person name="Cai L."/>
        </authorList>
    </citation>
    <scope>NUCLEOTIDE SEQUENCE</scope>
    <source>
        <strain evidence="10">E7-10</strain>
    </source>
</reference>
<dbReference type="InterPro" id="IPR027417">
    <property type="entry name" value="P-loop_NTPase"/>
</dbReference>
<gene>
    <name evidence="10" type="primary">thiQ</name>
    <name evidence="10" type="ORF">OOZ53_10085</name>
</gene>
<dbReference type="RefSeq" id="WP_271089377.1">
    <property type="nucleotide sequence ID" value="NZ_JAPJZH010000005.1"/>
</dbReference>
<dbReference type="PANTHER" id="PTHR42781:SF1">
    <property type="entry name" value="THIAMINE IMPORT ATP-BINDING PROTEIN THIQ"/>
    <property type="match status" value="1"/>
</dbReference>
<sequence>MIGETLKLDAVTLRRETFDMRFDTQVEAGTIAAIIGPSGAGKSTLLNLIAGFETPDGGRLSIGNADVTDAEPSERPVTMVFQENNLFSHLDVATNVSLGIRPRLTTDPSDRALVTEALSRVGLAGFEARMPGSLSGGERQRVAIARAVVRRRPVLLLDEPFAALGPRLRRDMLLLVRQLQVETGMTVLIVTHQPEEAAAIADTIIFLDKGRTVATGPADGFFERDDVKGLADYLGQGEQ</sequence>
<evidence type="ECO:0000313" key="11">
    <source>
        <dbReference type="Proteomes" id="UP001148313"/>
    </source>
</evidence>
<comment type="caution">
    <text evidence="10">The sequence shown here is derived from an EMBL/GenBank/DDBJ whole genome shotgun (WGS) entry which is preliminary data.</text>
</comment>
<dbReference type="NCBIfam" id="TIGR01277">
    <property type="entry name" value="thiQ"/>
    <property type="match status" value="1"/>
</dbReference>
<dbReference type="Gene3D" id="3.40.50.300">
    <property type="entry name" value="P-loop containing nucleotide triphosphate hydrolases"/>
    <property type="match status" value="1"/>
</dbReference>
<dbReference type="SMART" id="SM00382">
    <property type="entry name" value="AAA"/>
    <property type="match status" value="1"/>
</dbReference>
<accession>A0ABT4VLV9</accession>
<keyword evidence="3" id="KW-1003">Cell membrane</keyword>
<keyword evidence="11" id="KW-1185">Reference proteome</keyword>
<dbReference type="Pfam" id="PF00005">
    <property type="entry name" value="ABC_tran"/>
    <property type="match status" value="1"/>
</dbReference>
<evidence type="ECO:0000256" key="4">
    <source>
        <dbReference type="ARBA" id="ARBA00022519"/>
    </source>
</evidence>
<evidence type="ECO:0000256" key="7">
    <source>
        <dbReference type="ARBA" id="ARBA00022967"/>
    </source>
</evidence>
<dbReference type="InterPro" id="IPR005968">
    <property type="entry name" value="Thiamine_ABC_ThiQ"/>
</dbReference>
<dbReference type="PROSITE" id="PS00211">
    <property type="entry name" value="ABC_TRANSPORTER_1"/>
    <property type="match status" value="1"/>
</dbReference>
<evidence type="ECO:0000259" key="9">
    <source>
        <dbReference type="PROSITE" id="PS50893"/>
    </source>
</evidence>
<protein>
    <submittedName>
        <fullName evidence="10">Thiamine ABC transporter ATP-binding protein</fullName>
    </submittedName>
</protein>
<keyword evidence="2" id="KW-0813">Transport</keyword>
<evidence type="ECO:0000256" key="8">
    <source>
        <dbReference type="ARBA" id="ARBA00023136"/>
    </source>
</evidence>
<keyword evidence="4" id="KW-0997">Cell inner membrane</keyword>
<dbReference type="InterPro" id="IPR003439">
    <property type="entry name" value="ABC_transporter-like_ATP-bd"/>
</dbReference>
<evidence type="ECO:0000313" key="10">
    <source>
        <dbReference type="EMBL" id="MDA4845698.1"/>
    </source>
</evidence>
<dbReference type="PANTHER" id="PTHR42781">
    <property type="entry name" value="SPERMIDINE/PUTRESCINE IMPORT ATP-BINDING PROTEIN POTA"/>
    <property type="match status" value="1"/>
</dbReference>